<dbReference type="Pfam" id="PF16220">
    <property type="entry name" value="DUF4880"/>
    <property type="match status" value="1"/>
</dbReference>
<comment type="caution">
    <text evidence="3">The sequence shown here is derived from an EMBL/GenBank/DDBJ whole genome shotgun (WGS) entry which is preliminary data.</text>
</comment>
<feature type="domain" description="FecR N-terminal" evidence="2">
    <location>
        <begin position="17"/>
        <end position="55"/>
    </location>
</feature>
<keyword evidence="4" id="KW-1185">Reference proteome</keyword>
<proteinExistence type="predicted"/>
<dbReference type="Gene3D" id="3.55.50.30">
    <property type="match status" value="1"/>
</dbReference>
<protein>
    <submittedName>
        <fullName evidence="3">FecR domain-containing protein</fullName>
    </submittedName>
</protein>
<evidence type="ECO:0000313" key="4">
    <source>
        <dbReference type="Proteomes" id="UP001168613"/>
    </source>
</evidence>
<dbReference type="InterPro" id="IPR006860">
    <property type="entry name" value="FecR"/>
</dbReference>
<reference evidence="3" key="1">
    <citation type="submission" date="2021-11" db="EMBL/GenBank/DDBJ databases">
        <title>Draft genome sequence of Alcaligenes endophyticus type strain CCUG 75668T.</title>
        <authorList>
            <person name="Salva-Serra F."/>
            <person name="Duran R.E."/>
            <person name="Seeger M."/>
            <person name="Moore E.R.B."/>
            <person name="Jaen-Luchoro D."/>
        </authorList>
    </citation>
    <scope>NUCLEOTIDE SEQUENCE</scope>
    <source>
        <strain evidence="3">CCUG 75668</strain>
    </source>
</reference>
<dbReference type="Pfam" id="PF04773">
    <property type="entry name" value="FecR"/>
    <property type="match status" value="1"/>
</dbReference>
<evidence type="ECO:0000259" key="2">
    <source>
        <dbReference type="Pfam" id="PF16220"/>
    </source>
</evidence>
<evidence type="ECO:0000259" key="1">
    <source>
        <dbReference type="Pfam" id="PF04773"/>
    </source>
</evidence>
<feature type="domain" description="FecR protein" evidence="1">
    <location>
        <begin position="123"/>
        <end position="208"/>
    </location>
</feature>
<dbReference type="InterPro" id="IPR032623">
    <property type="entry name" value="FecR_N"/>
</dbReference>
<organism evidence="3 4">
    <name type="scientific">Alcaligenes endophyticus</name>
    <dbReference type="NCBI Taxonomy" id="1929088"/>
    <lineage>
        <taxon>Bacteria</taxon>
        <taxon>Pseudomonadati</taxon>
        <taxon>Pseudomonadota</taxon>
        <taxon>Betaproteobacteria</taxon>
        <taxon>Burkholderiales</taxon>
        <taxon>Alcaligenaceae</taxon>
        <taxon>Alcaligenes</taxon>
    </lineage>
</organism>
<dbReference type="EMBL" id="JAJHNU010000003">
    <property type="protein sequence ID" value="MDN4121927.1"/>
    <property type="molecule type" value="Genomic_DNA"/>
</dbReference>
<evidence type="ECO:0000313" key="3">
    <source>
        <dbReference type="EMBL" id="MDN4121927.1"/>
    </source>
</evidence>
<gene>
    <name evidence="3" type="ORF">LMS43_11575</name>
</gene>
<sequence length="321" mass="36727">MNTPLPPPSDHQQALHEARTWLRLLNSGQATTWDGEGFQQWLQNAVHREAFQQAKAEWDLLNQAAQQRAQQVSAEQIHATTRHMRHRRRLLQAGTLGLGLTAGITVLYPPAELWPDPQQWGADARTRTGEQQQLTWQNATLNLNTRTSIQELKQQAGFRLLQGEAAIQINTKHDFEIHAGVARSRTRQGHFECKHLDNHTTLRCLSGELTVYHPYGERVLRTQQQLHYASTHISPVQQHDHRAPAAWRQGELSFEHTPLEQVITEINRYRQGRVVLLNTQVAQEPLSGRFQLHALEQAIIQIQHTFMLNSRHMPAGLIILS</sequence>
<accession>A0ABT8EKW1</accession>
<name>A0ABT8EKW1_9BURK</name>
<dbReference type="PANTHER" id="PTHR30273:SF2">
    <property type="entry name" value="PROTEIN FECR"/>
    <property type="match status" value="1"/>
</dbReference>
<dbReference type="PANTHER" id="PTHR30273">
    <property type="entry name" value="PERIPLASMIC SIGNAL SENSOR AND SIGMA FACTOR ACTIVATOR FECR-RELATED"/>
    <property type="match status" value="1"/>
</dbReference>
<dbReference type="Gene3D" id="2.60.120.1440">
    <property type="match status" value="1"/>
</dbReference>
<dbReference type="RefSeq" id="WP_266123066.1">
    <property type="nucleotide sequence ID" value="NZ_JAJHNU010000003.1"/>
</dbReference>
<dbReference type="Proteomes" id="UP001168613">
    <property type="component" value="Unassembled WGS sequence"/>
</dbReference>
<dbReference type="PIRSF" id="PIRSF018266">
    <property type="entry name" value="FecR"/>
    <property type="match status" value="1"/>
</dbReference>
<dbReference type="InterPro" id="IPR012373">
    <property type="entry name" value="Ferrdict_sens_TM"/>
</dbReference>